<keyword evidence="1" id="KW-0175">Coiled coil</keyword>
<feature type="coiled-coil region" evidence="1">
    <location>
        <begin position="68"/>
        <end position="102"/>
    </location>
</feature>
<evidence type="ECO:0000313" key="2">
    <source>
        <dbReference type="EMBL" id="TDN53421.1"/>
    </source>
</evidence>
<organism evidence="2 3">
    <name type="scientific">Azoarcus indigens</name>
    <dbReference type="NCBI Taxonomy" id="29545"/>
    <lineage>
        <taxon>Bacteria</taxon>
        <taxon>Pseudomonadati</taxon>
        <taxon>Pseudomonadota</taxon>
        <taxon>Betaproteobacteria</taxon>
        <taxon>Rhodocyclales</taxon>
        <taxon>Zoogloeaceae</taxon>
        <taxon>Azoarcus</taxon>
    </lineage>
</organism>
<dbReference type="Proteomes" id="UP000295129">
    <property type="component" value="Unassembled WGS sequence"/>
</dbReference>
<reference evidence="2 3" key="1">
    <citation type="submission" date="2019-03" db="EMBL/GenBank/DDBJ databases">
        <title>Genomic Encyclopedia of Type Strains, Phase IV (KMG-IV): sequencing the most valuable type-strain genomes for metagenomic binning, comparative biology and taxonomic classification.</title>
        <authorList>
            <person name="Goeker M."/>
        </authorList>
    </citation>
    <scope>NUCLEOTIDE SEQUENCE [LARGE SCALE GENOMIC DNA]</scope>
    <source>
        <strain evidence="2 3">DSM 12121</strain>
    </source>
</reference>
<dbReference type="OrthoDB" id="9103562at2"/>
<sequence>MLSAAELAECRPHALDLAGRAHWRVRLVAELVEINAMHLRAETRRAGADIELQGALEQGSLLRGAGAVTELRQALSAAEAQLDALEQQREELLAMLDAVNAAEAGGRLS</sequence>
<dbReference type="RefSeq" id="WP_133590012.1">
    <property type="nucleotide sequence ID" value="NZ_SNVV01000005.1"/>
</dbReference>
<comment type="caution">
    <text evidence="2">The sequence shown here is derived from an EMBL/GenBank/DDBJ whole genome shotgun (WGS) entry which is preliminary data.</text>
</comment>
<dbReference type="AlphaFoldDB" id="A0A4R6E6B1"/>
<evidence type="ECO:0000313" key="3">
    <source>
        <dbReference type="Proteomes" id="UP000295129"/>
    </source>
</evidence>
<protein>
    <submittedName>
        <fullName evidence="2">Uncharacterized protein</fullName>
    </submittedName>
</protein>
<dbReference type="EMBL" id="SNVV01000005">
    <property type="protein sequence ID" value="TDN53421.1"/>
    <property type="molecule type" value="Genomic_DNA"/>
</dbReference>
<keyword evidence="3" id="KW-1185">Reference proteome</keyword>
<proteinExistence type="predicted"/>
<evidence type="ECO:0000256" key="1">
    <source>
        <dbReference type="SAM" id="Coils"/>
    </source>
</evidence>
<gene>
    <name evidence="2" type="ORF">C7389_10594</name>
</gene>
<name>A0A4R6E6B1_9RHOO</name>
<accession>A0A4R6E6B1</accession>